<evidence type="ECO:0000256" key="4">
    <source>
        <dbReference type="SAM" id="MobiDB-lite"/>
    </source>
</evidence>
<keyword evidence="2" id="KW-0238">DNA-binding</keyword>
<feature type="compositionally biased region" description="Polar residues" evidence="4">
    <location>
        <begin position="112"/>
        <end position="124"/>
    </location>
</feature>
<evidence type="ECO:0008006" key="9">
    <source>
        <dbReference type="Google" id="ProtNLM"/>
    </source>
</evidence>
<dbReference type="InterPro" id="IPR009057">
    <property type="entry name" value="Homeodomain-like_sf"/>
</dbReference>
<dbReference type="EMBL" id="JABEYC010001222">
    <property type="protein sequence ID" value="KAF4967476.1"/>
    <property type="molecule type" value="Genomic_DNA"/>
</dbReference>
<sequence length="1113" mass="123611">MSSNGTGNSKWPDFRLASTLWSLMGSQSNGPDKQTPTDRPENHEHDLEEQHINQERDGELPELHGADYAMMDPEGHPIDGLGGFDNFGHDAQVDTEEGVQDQDFGALEMFDSNATQAPYSSEANETPFDPQMAPEAVMSEVPSSHTKKSKRDKKDRKKKGTNTDSASPQPLAEEESSRKLRKSKRKPALPVEIPDSLAENNTSTEAQLPEISAINLNEEATVPLTQTKRKRKPSGSAEGKQRKKRRPQDEDEGASQDVVQGTQEGEELVPADELNTRDSQAASFLRTRNASRPAAIYDDIAEDAPKSPSHVRLQSRETRPIEDGVIANAHPDEMEVDAPAAQLSFGDAADRYPGTSSFVAINGLDNAMTADHDVENLAREAWNEHLNGQAHPESQEIFSQPDEMEIPTSAQRPQNARDVYDVPPSPTQDSNPPSSLKRTRSAKAKKAKPTYFDKSPSPEVSQQNDLPALPSPSAMTPKPRNRNKRASKRKKPEADRALLSQSMQGGDDEPTEDADAPQGRRNRMAGYTTGRFSDEELSRIARVVEAYRVEHNMAKNEVNAMIHAPGGTTAGDDHAALWGRIFSTCPDRHRQKIINITRKKFHNFIARGTWTPEQDAELRDLIEVHGTKWSKIAGIINRHPEDLRDRYRNYIVCGDAQRKDSWDEREEGNLTRYVMEAMAAIDELRMMEPSRELLKKPYEELIDWQNVSERMERTRSRLQCITKWKAMNIKTHGKDKLASQQPDASISFRLEKARRQIVAMPDEERYRLVMAIQGSPALVESKIPWQRLVDKQFRNNWHRPTQMLLWRRLKHSVPDWEQKSVRDCAQYLVDLYSQAGELPNIDDVNFNDAQEMEFLDTIPTVSFPNASGNAHNASNGDATNGDASGAGNHISAEFVGASDVEDEPEPKMDDYGVPDENIQPDLPVEPMDHIETAAPLATMEPLAPVTSIEAAEVAEPAGIVKPTATAETVDPTALGESAQIGELVEASEPAEFVEPAPPKATRTAKRTGMGKAKAPKAPKPPRKSTAKSTPAKPTPARRVSRRNVAPSQDPIEDDAVALPAADTEETSEIDEARPRKRKTPSKFRSTAPTEETRYDDSDSVMDDMEDLPARVAV</sequence>
<comment type="subcellular location">
    <subcellularLocation>
        <location evidence="1">Nucleus</location>
    </subcellularLocation>
</comment>
<dbReference type="Pfam" id="PF00249">
    <property type="entry name" value="Myb_DNA-binding"/>
    <property type="match status" value="1"/>
</dbReference>
<reference evidence="7" key="2">
    <citation type="submission" date="2020-05" db="EMBL/GenBank/DDBJ databases">
        <authorList>
            <person name="Kim H.-S."/>
            <person name="Proctor R.H."/>
            <person name="Brown D.W."/>
        </authorList>
    </citation>
    <scope>NUCLEOTIDE SEQUENCE</scope>
    <source>
        <strain evidence="7">NRRL 22465</strain>
    </source>
</reference>
<feature type="compositionally biased region" description="Basic and acidic residues" evidence="4">
    <location>
        <begin position="35"/>
        <end position="65"/>
    </location>
</feature>
<keyword evidence="3" id="KW-0539">Nucleus</keyword>
<evidence type="ECO:0000256" key="3">
    <source>
        <dbReference type="ARBA" id="ARBA00023242"/>
    </source>
</evidence>
<dbReference type="CDD" id="cd00167">
    <property type="entry name" value="SANT"/>
    <property type="match status" value="1"/>
</dbReference>
<evidence type="ECO:0000256" key="2">
    <source>
        <dbReference type="ARBA" id="ARBA00023125"/>
    </source>
</evidence>
<accession>A0A8H4U0E5</accession>
<feature type="compositionally biased region" description="Polar residues" evidence="4">
    <location>
        <begin position="427"/>
        <end position="436"/>
    </location>
</feature>
<dbReference type="GO" id="GO:0005634">
    <property type="term" value="C:nucleus"/>
    <property type="evidence" value="ECO:0007669"/>
    <property type="project" value="UniProtKB-SubCell"/>
</dbReference>
<dbReference type="PANTHER" id="PTHR46380:SF2">
    <property type="entry name" value="CYCLIN-D-BINDING MYB-LIKE TRANSCRIPTION FACTOR 1"/>
    <property type="match status" value="1"/>
</dbReference>
<dbReference type="InterPro" id="IPR051651">
    <property type="entry name" value="DMTF1_DNA-bind_reg"/>
</dbReference>
<dbReference type="GO" id="GO:0000976">
    <property type="term" value="F:transcription cis-regulatory region binding"/>
    <property type="evidence" value="ECO:0007669"/>
    <property type="project" value="TreeGrafter"/>
</dbReference>
<proteinExistence type="predicted"/>
<feature type="region of interest" description="Disordered" evidence="4">
    <location>
        <begin position="21"/>
        <end position="321"/>
    </location>
</feature>
<dbReference type="SMART" id="SM00717">
    <property type="entry name" value="SANT"/>
    <property type="match status" value="2"/>
</dbReference>
<feature type="compositionally biased region" description="Acidic residues" evidence="4">
    <location>
        <begin position="1097"/>
        <end position="1106"/>
    </location>
</feature>
<evidence type="ECO:0000259" key="5">
    <source>
        <dbReference type="PROSITE" id="PS50090"/>
    </source>
</evidence>
<dbReference type="SUPFAM" id="SSF46689">
    <property type="entry name" value="Homeodomain-like"/>
    <property type="match status" value="1"/>
</dbReference>
<feature type="region of interest" description="Disordered" evidence="4">
    <location>
        <begin position="962"/>
        <end position="1113"/>
    </location>
</feature>
<feature type="region of interest" description="Disordered" evidence="4">
    <location>
        <begin position="379"/>
        <end position="530"/>
    </location>
</feature>
<name>A0A8H4U0E5_9HYPO</name>
<dbReference type="PROSITE" id="PS51294">
    <property type="entry name" value="HTH_MYB"/>
    <property type="match status" value="1"/>
</dbReference>
<feature type="domain" description="HTH myb-type" evidence="6">
    <location>
        <begin position="602"/>
        <end position="655"/>
    </location>
</feature>
<dbReference type="OrthoDB" id="39591at2759"/>
<feature type="domain" description="Myb-like" evidence="5">
    <location>
        <begin position="654"/>
        <end position="728"/>
    </location>
</feature>
<evidence type="ECO:0000313" key="7">
    <source>
        <dbReference type="EMBL" id="KAF4967476.1"/>
    </source>
</evidence>
<keyword evidence="8" id="KW-1185">Reference proteome</keyword>
<feature type="domain" description="Myb-like" evidence="5">
    <location>
        <begin position="602"/>
        <end position="651"/>
    </location>
</feature>
<evidence type="ECO:0000256" key="1">
    <source>
        <dbReference type="ARBA" id="ARBA00004123"/>
    </source>
</evidence>
<dbReference type="GO" id="GO:0003700">
    <property type="term" value="F:DNA-binding transcription factor activity"/>
    <property type="evidence" value="ECO:0007669"/>
    <property type="project" value="TreeGrafter"/>
</dbReference>
<dbReference type="PANTHER" id="PTHR46380">
    <property type="entry name" value="CYCLIN-D-BINDING MYB-LIKE TRANSCRIPTION FACTOR 1"/>
    <property type="match status" value="1"/>
</dbReference>
<feature type="compositionally biased region" description="Low complexity" evidence="4">
    <location>
        <begin position="866"/>
        <end position="878"/>
    </location>
</feature>
<dbReference type="AlphaFoldDB" id="A0A8H4U0E5"/>
<dbReference type="Gene3D" id="1.10.10.60">
    <property type="entry name" value="Homeodomain-like"/>
    <property type="match status" value="1"/>
</dbReference>
<protein>
    <recommendedName>
        <fullName evidence="9">Myb transcription factor</fullName>
    </recommendedName>
</protein>
<feature type="compositionally biased region" description="Polar residues" evidence="4">
    <location>
        <begin position="277"/>
        <end position="290"/>
    </location>
</feature>
<feature type="compositionally biased region" description="Acidic residues" evidence="4">
    <location>
        <begin position="506"/>
        <end position="515"/>
    </location>
</feature>
<organism evidence="7 8">
    <name type="scientific">Fusarium zealandicum</name>
    <dbReference type="NCBI Taxonomy" id="1053134"/>
    <lineage>
        <taxon>Eukaryota</taxon>
        <taxon>Fungi</taxon>
        <taxon>Dikarya</taxon>
        <taxon>Ascomycota</taxon>
        <taxon>Pezizomycotina</taxon>
        <taxon>Sordariomycetes</taxon>
        <taxon>Hypocreomycetidae</taxon>
        <taxon>Hypocreales</taxon>
        <taxon>Nectriaceae</taxon>
        <taxon>Fusarium</taxon>
        <taxon>Fusarium staphyleae species complex</taxon>
    </lineage>
</organism>
<feature type="compositionally biased region" description="Basic residues" evidence="4">
    <location>
        <begin position="479"/>
        <end position="491"/>
    </location>
</feature>
<dbReference type="PROSITE" id="PS50090">
    <property type="entry name" value="MYB_LIKE"/>
    <property type="match status" value="2"/>
</dbReference>
<feature type="compositionally biased region" description="Basic residues" evidence="4">
    <location>
        <begin position="437"/>
        <end position="448"/>
    </location>
</feature>
<reference evidence="7" key="1">
    <citation type="journal article" date="2020" name="BMC Genomics">
        <title>Correction to: Identification and distribution of gene clusters required for synthesis of sphingolipid metabolism inhibitors in diverse species of the filamentous fungus Fusarium.</title>
        <authorList>
            <person name="Kim H.S."/>
            <person name="Lohmar J.M."/>
            <person name="Busman M."/>
            <person name="Brown D.W."/>
            <person name="Naumann T.A."/>
            <person name="Divon H.H."/>
            <person name="Lysoe E."/>
            <person name="Uhlig S."/>
            <person name="Proctor R.H."/>
        </authorList>
    </citation>
    <scope>NUCLEOTIDE SEQUENCE</scope>
    <source>
        <strain evidence="7">NRRL 22465</strain>
    </source>
</reference>
<feature type="compositionally biased region" description="Polar residues" evidence="4">
    <location>
        <begin position="21"/>
        <end position="34"/>
    </location>
</feature>
<dbReference type="Proteomes" id="UP000635477">
    <property type="component" value="Unassembled WGS sequence"/>
</dbReference>
<dbReference type="InterPro" id="IPR001005">
    <property type="entry name" value="SANT/Myb"/>
</dbReference>
<feature type="region of interest" description="Disordered" evidence="4">
    <location>
        <begin position="866"/>
        <end position="889"/>
    </location>
</feature>
<feature type="compositionally biased region" description="Basic residues" evidence="4">
    <location>
        <begin position="1013"/>
        <end position="1025"/>
    </location>
</feature>
<gene>
    <name evidence="7" type="ORF">FZEAL_10527</name>
</gene>
<evidence type="ECO:0000313" key="8">
    <source>
        <dbReference type="Proteomes" id="UP000635477"/>
    </source>
</evidence>
<dbReference type="InterPro" id="IPR017930">
    <property type="entry name" value="Myb_dom"/>
</dbReference>
<evidence type="ECO:0000259" key="6">
    <source>
        <dbReference type="PROSITE" id="PS51294"/>
    </source>
</evidence>
<comment type="caution">
    <text evidence="7">The sequence shown here is derived from an EMBL/GenBank/DDBJ whole genome shotgun (WGS) entry which is preliminary data.</text>
</comment>
<feature type="compositionally biased region" description="Basic residues" evidence="4">
    <location>
        <begin position="145"/>
        <end position="160"/>
    </location>
</feature>